<evidence type="ECO:0000256" key="1">
    <source>
        <dbReference type="ARBA" id="ARBA00022801"/>
    </source>
</evidence>
<dbReference type="GO" id="GO:0004342">
    <property type="term" value="F:glucosamine-6-phosphate deaminase activity"/>
    <property type="evidence" value="ECO:0007669"/>
    <property type="project" value="InterPro"/>
</dbReference>
<gene>
    <name evidence="3" type="ORF">METZ01_LOCUS206495</name>
</gene>
<reference evidence="3" key="1">
    <citation type="submission" date="2018-05" db="EMBL/GenBank/DDBJ databases">
        <authorList>
            <person name="Lanie J.A."/>
            <person name="Ng W.-L."/>
            <person name="Kazmierczak K.M."/>
            <person name="Andrzejewski T.M."/>
            <person name="Davidsen T.M."/>
            <person name="Wayne K.J."/>
            <person name="Tettelin H."/>
            <person name="Glass J.I."/>
            <person name="Rusch D."/>
            <person name="Podicherti R."/>
            <person name="Tsui H.-C.T."/>
            <person name="Winkler M.E."/>
        </authorList>
    </citation>
    <scope>NUCLEOTIDE SEQUENCE</scope>
</reference>
<dbReference type="AlphaFoldDB" id="A0A382EUK8"/>
<feature type="domain" description="Glucosamine/galactosamine-6-phosphate isomerase" evidence="2">
    <location>
        <begin position="10"/>
        <end position="209"/>
    </location>
</feature>
<organism evidence="3">
    <name type="scientific">marine metagenome</name>
    <dbReference type="NCBI Taxonomy" id="408172"/>
    <lineage>
        <taxon>unclassified sequences</taxon>
        <taxon>metagenomes</taxon>
        <taxon>ecological metagenomes</taxon>
    </lineage>
</organism>
<keyword evidence="1" id="KW-0378">Hydrolase</keyword>
<dbReference type="GO" id="GO:0006046">
    <property type="term" value="P:N-acetylglucosamine catabolic process"/>
    <property type="evidence" value="ECO:0007669"/>
    <property type="project" value="TreeGrafter"/>
</dbReference>
<dbReference type="InterPro" id="IPR004547">
    <property type="entry name" value="Glucosamine6P_isomerase"/>
</dbReference>
<dbReference type="PANTHER" id="PTHR11280:SF5">
    <property type="entry name" value="GLUCOSAMINE-6-PHOSPHATE ISOMERASE"/>
    <property type="match status" value="1"/>
</dbReference>
<feature type="non-terminal residue" evidence="3">
    <location>
        <position position="214"/>
    </location>
</feature>
<accession>A0A382EUK8</accession>
<dbReference type="GO" id="GO:0006043">
    <property type="term" value="P:glucosamine catabolic process"/>
    <property type="evidence" value="ECO:0007669"/>
    <property type="project" value="TreeGrafter"/>
</dbReference>
<dbReference type="GO" id="GO:0005829">
    <property type="term" value="C:cytosol"/>
    <property type="evidence" value="ECO:0007669"/>
    <property type="project" value="TreeGrafter"/>
</dbReference>
<dbReference type="Pfam" id="PF01182">
    <property type="entry name" value="Glucosamine_iso"/>
    <property type="match status" value="1"/>
</dbReference>
<protein>
    <recommendedName>
        <fullName evidence="2">Glucosamine/galactosamine-6-phosphate isomerase domain-containing protein</fullName>
    </recommendedName>
</protein>
<name>A0A382EUK8_9ZZZZ</name>
<dbReference type="GO" id="GO:0019262">
    <property type="term" value="P:N-acetylneuraminate catabolic process"/>
    <property type="evidence" value="ECO:0007669"/>
    <property type="project" value="TreeGrafter"/>
</dbReference>
<proteinExistence type="predicted"/>
<dbReference type="InterPro" id="IPR006148">
    <property type="entry name" value="Glc/Gal-6P_isomerase"/>
</dbReference>
<evidence type="ECO:0000313" key="3">
    <source>
        <dbReference type="EMBL" id="SVB53641.1"/>
    </source>
</evidence>
<dbReference type="InterPro" id="IPR037171">
    <property type="entry name" value="NagB/RpiA_transferase-like"/>
</dbReference>
<evidence type="ECO:0000259" key="2">
    <source>
        <dbReference type="Pfam" id="PF01182"/>
    </source>
</evidence>
<dbReference type="PANTHER" id="PTHR11280">
    <property type="entry name" value="GLUCOSAMINE-6-PHOSPHATE ISOMERASE"/>
    <property type="match status" value="1"/>
</dbReference>
<sequence length="214" mass="24142">MEIFKYPDYNSLSEAAGDHIVERLKSYETCLIGLSTGFSPKLTYFHIAKQLARIHSLVPKVIGFQLDEWYGLSGDDPGSCRHYIAMNVIKPWRLNSNQCFCIDGQHLDHEIQISEMKKCLNRRPMDICILGLGKNGHLALNEPGSKLNDPCRIVDLDIPSKTHKMLQNTDQNVLQGITVGIKEILESKELVLLVTGPEKKKAFNKLIDKAPIEN</sequence>
<dbReference type="GO" id="GO:0005975">
    <property type="term" value="P:carbohydrate metabolic process"/>
    <property type="evidence" value="ECO:0007669"/>
    <property type="project" value="InterPro"/>
</dbReference>
<dbReference type="Gene3D" id="3.40.50.1360">
    <property type="match status" value="1"/>
</dbReference>
<dbReference type="EMBL" id="UINC01046081">
    <property type="protein sequence ID" value="SVB53641.1"/>
    <property type="molecule type" value="Genomic_DNA"/>
</dbReference>
<dbReference type="SUPFAM" id="SSF100950">
    <property type="entry name" value="NagB/RpiA/CoA transferase-like"/>
    <property type="match status" value="1"/>
</dbReference>
<dbReference type="GO" id="GO:0042802">
    <property type="term" value="F:identical protein binding"/>
    <property type="evidence" value="ECO:0007669"/>
    <property type="project" value="TreeGrafter"/>
</dbReference>